<name>A0A6L2MVN0_TANCI</name>
<dbReference type="PANTHER" id="PTHR37984">
    <property type="entry name" value="PROTEIN CBG26694"/>
    <property type="match status" value="1"/>
</dbReference>
<evidence type="ECO:0000256" key="1">
    <source>
        <dbReference type="ARBA" id="ARBA00023268"/>
    </source>
</evidence>
<organism evidence="4">
    <name type="scientific">Tanacetum cinerariifolium</name>
    <name type="common">Dalmatian daisy</name>
    <name type="synonym">Chrysanthemum cinerariifolium</name>
    <dbReference type="NCBI Taxonomy" id="118510"/>
    <lineage>
        <taxon>Eukaryota</taxon>
        <taxon>Viridiplantae</taxon>
        <taxon>Streptophyta</taxon>
        <taxon>Embryophyta</taxon>
        <taxon>Tracheophyta</taxon>
        <taxon>Spermatophyta</taxon>
        <taxon>Magnoliopsida</taxon>
        <taxon>eudicotyledons</taxon>
        <taxon>Gunneridae</taxon>
        <taxon>Pentapetalae</taxon>
        <taxon>asterids</taxon>
        <taxon>campanulids</taxon>
        <taxon>Asterales</taxon>
        <taxon>Asteraceae</taxon>
        <taxon>Asteroideae</taxon>
        <taxon>Anthemideae</taxon>
        <taxon>Anthemidinae</taxon>
        <taxon>Tanacetum</taxon>
    </lineage>
</organism>
<reference evidence="4" key="1">
    <citation type="journal article" date="2019" name="Sci. Rep.">
        <title>Draft genome of Tanacetum cinerariifolium, the natural source of mosquito coil.</title>
        <authorList>
            <person name="Yamashiro T."/>
            <person name="Shiraishi A."/>
            <person name="Satake H."/>
            <person name="Nakayama K."/>
        </authorList>
    </citation>
    <scope>NUCLEOTIDE SEQUENCE</scope>
</reference>
<evidence type="ECO:0000313" key="4">
    <source>
        <dbReference type="EMBL" id="GEU76314.1"/>
    </source>
</evidence>
<dbReference type="InterPro" id="IPR041577">
    <property type="entry name" value="RT_RNaseH_2"/>
</dbReference>
<dbReference type="Pfam" id="PF17919">
    <property type="entry name" value="RT_RNaseH_2"/>
    <property type="match status" value="1"/>
</dbReference>
<dbReference type="PANTHER" id="PTHR37984:SF5">
    <property type="entry name" value="PROTEIN NYNRIN-LIKE"/>
    <property type="match status" value="1"/>
</dbReference>
<protein>
    <submittedName>
        <fullName evidence="4">Gypsy/Ty3 retroelement polyprotein</fullName>
    </submittedName>
</protein>
<sequence length="566" mass="64830">MITGLGAQNNMGARQANQFSRLAKVEFPKFYDEDVLGWIFKYDQFFLIDTTPNEEKAEYKEAITLRFGSVHDDPIAAPKNAKYDKSAKDYQDTFDNLLCKVEMGCKIWSTFPLLESVPGGKQMVTISECKDFQWQLYGHTFIANVMLLPLDTRKQFEKMEARSRVELMMMSIYPNSGLQLMSMVQAEQTKAMLEPKLQKDKFPILIIKELINELCRDIVFTKLDLRLRYHQIRMFEDDIAKTAFKTHEGHYEFLVILFVLTNTLSTFQALINDVFRDYLRKFTLVFFDDILIYSKCLEDHVHHLATILSKMKDHILYAKESKCVFGITHVEYLGHVLSSAGVSTDLAKIQAMQSWHVPTTLKQLKGFLGLTGYYIRFEAMIQAPVHALPHFQKPFIMEIDASGVGLGAILQQDRHPIAYMSKALAPKHQALSTYEKEFLAVLTKYAHFIHMAHPFTALQVAQVFLDHVCMLHGVPESIVSDMDKVFLTIDTTLFEALYGQPPPVHVPYVGGLRWTNMLINIGLKGALKLEVRLKLPAKSQIHDIFHASQLKKVHGNHHLTVRIVLP</sequence>
<feature type="domain" description="Reverse transcriptase/retrotransposon-derived protein RNase H-like" evidence="3">
    <location>
        <begin position="378"/>
        <end position="451"/>
    </location>
</feature>
<dbReference type="Gene3D" id="3.10.10.10">
    <property type="entry name" value="HIV Type 1 Reverse Transcriptase, subunit A, domain 1"/>
    <property type="match status" value="1"/>
</dbReference>
<dbReference type="Gene3D" id="3.30.70.270">
    <property type="match status" value="2"/>
</dbReference>
<keyword evidence="1" id="KW-0511">Multifunctional enzyme</keyword>
<dbReference type="InterPro" id="IPR000477">
    <property type="entry name" value="RT_dom"/>
</dbReference>
<dbReference type="Pfam" id="PF00078">
    <property type="entry name" value="RVT_1"/>
    <property type="match status" value="1"/>
</dbReference>
<dbReference type="InterPro" id="IPR043128">
    <property type="entry name" value="Rev_trsase/Diguanyl_cyclase"/>
</dbReference>
<dbReference type="InterPro" id="IPR043502">
    <property type="entry name" value="DNA/RNA_pol_sf"/>
</dbReference>
<comment type="caution">
    <text evidence="4">The sequence shown here is derived from an EMBL/GenBank/DDBJ whole genome shotgun (WGS) entry which is preliminary data.</text>
</comment>
<dbReference type="SUPFAM" id="SSF56672">
    <property type="entry name" value="DNA/RNA polymerases"/>
    <property type="match status" value="1"/>
</dbReference>
<dbReference type="AlphaFoldDB" id="A0A6L2MVN0"/>
<gene>
    <name evidence="4" type="ORF">Tci_048292</name>
</gene>
<dbReference type="CDD" id="cd01647">
    <property type="entry name" value="RT_LTR"/>
    <property type="match status" value="1"/>
</dbReference>
<evidence type="ECO:0000259" key="3">
    <source>
        <dbReference type="Pfam" id="PF17919"/>
    </source>
</evidence>
<dbReference type="GO" id="GO:0003824">
    <property type="term" value="F:catalytic activity"/>
    <property type="evidence" value="ECO:0007669"/>
    <property type="project" value="UniProtKB-KW"/>
</dbReference>
<dbReference type="EMBL" id="BKCJ010007254">
    <property type="protein sequence ID" value="GEU76314.1"/>
    <property type="molecule type" value="Genomic_DNA"/>
</dbReference>
<feature type="domain" description="Reverse transcriptase" evidence="2">
    <location>
        <begin position="190"/>
        <end position="336"/>
    </location>
</feature>
<evidence type="ECO:0000259" key="2">
    <source>
        <dbReference type="Pfam" id="PF00078"/>
    </source>
</evidence>
<dbReference type="InterPro" id="IPR050951">
    <property type="entry name" value="Retrovirus_Pol_polyprotein"/>
</dbReference>
<proteinExistence type="predicted"/>
<accession>A0A6L2MVN0</accession>